<accession>A0A397TI82</accession>
<comment type="caution">
    <text evidence="1">The sequence shown here is derived from an EMBL/GenBank/DDBJ whole genome shotgun (WGS) entry which is preliminary data.</text>
</comment>
<organism evidence="1 2">
    <name type="scientific">Glomus cerebriforme</name>
    <dbReference type="NCBI Taxonomy" id="658196"/>
    <lineage>
        <taxon>Eukaryota</taxon>
        <taxon>Fungi</taxon>
        <taxon>Fungi incertae sedis</taxon>
        <taxon>Mucoromycota</taxon>
        <taxon>Glomeromycotina</taxon>
        <taxon>Glomeromycetes</taxon>
        <taxon>Glomerales</taxon>
        <taxon>Glomeraceae</taxon>
        <taxon>Glomus</taxon>
    </lineage>
</organism>
<sequence>MKTINGDAWVISGLGCVTADFLQGNDLLELQLCKECMFQPTDRRPSCKNWKSTFKNGQKTASYQIWYNKTRFFQYAQVKLTPPNSKDTYHSMFRKARILLEAIFNIFSMGARTNFWYIEKTIEAKILKLAFLIIMTENIYQELQKSLKEEHELLIQALQHLINGWTDFRFNAKTNALNNLNMDLKLYTILSGWYVTESPNTTFTNIQNDEGESDVRSKNPSKKLDENYPYFRDIYRAYADYLNSRAAILNNSLTFYNSITYIIFKSNQEPV</sequence>
<evidence type="ECO:0000313" key="2">
    <source>
        <dbReference type="Proteomes" id="UP000265703"/>
    </source>
</evidence>
<dbReference type="AlphaFoldDB" id="A0A397TI82"/>
<evidence type="ECO:0000313" key="1">
    <source>
        <dbReference type="EMBL" id="RIA94544.1"/>
    </source>
</evidence>
<dbReference type="Proteomes" id="UP000265703">
    <property type="component" value="Unassembled WGS sequence"/>
</dbReference>
<protein>
    <submittedName>
        <fullName evidence="1">Uncharacterized protein</fullName>
    </submittedName>
</protein>
<name>A0A397TI82_9GLOM</name>
<keyword evidence="2" id="KW-1185">Reference proteome</keyword>
<gene>
    <name evidence="1" type="ORF">C1645_817803</name>
</gene>
<dbReference type="EMBL" id="QKYT01000078">
    <property type="protein sequence ID" value="RIA94544.1"/>
    <property type="molecule type" value="Genomic_DNA"/>
</dbReference>
<reference evidence="1 2" key="1">
    <citation type="submission" date="2018-06" db="EMBL/GenBank/DDBJ databases">
        <title>Comparative genomics reveals the genomic features of Rhizophagus irregularis, R. cerebriforme, R. diaphanum and Gigaspora rosea, and their symbiotic lifestyle signature.</title>
        <authorList>
            <person name="Morin E."/>
            <person name="San Clemente H."/>
            <person name="Chen E.C.H."/>
            <person name="De La Providencia I."/>
            <person name="Hainaut M."/>
            <person name="Kuo A."/>
            <person name="Kohler A."/>
            <person name="Murat C."/>
            <person name="Tang N."/>
            <person name="Roy S."/>
            <person name="Loubradou J."/>
            <person name="Henrissat B."/>
            <person name="Grigoriev I.V."/>
            <person name="Corradi N."/>
            <person name="Roux C."/>
            <person name="Martin F.M."/>
        </authorList>
    </citation>
    <scope>NUCLEOTIDE SEQUENCE [LARGE SCALE GENOMIC DNA]</scope>
    <source>
        <strain evidence="1 2">DAOM 227022</strain>
    </source>
</reference>
<dbReference type="OrthoDB" id="2360510at2759"/>
<proteinExistence type="predicted"/>